<dbReference type="AlphaFoldDB" id="A0AAD6YG95"/>
<protein>
    <submittedName>
        <fullName evidence="10">Cytochrome P450</fullName>
    </submittedName>
</protein>
<evidence type="ECO:0000256" key="1">
    <source>
        <dbReference type="ARBA" id="ARBA00001971"/>
    </source>
</evidence>
<dbReference type="PANTHER" id="PTHR46300">
    <property type="entry name" value="P450, PUTATIVE (EUROFUNG)-RELATED-RELATED"/>
    <property type="match status" value="1"/>
</dbReference>
<dbReference type="InterPro" id="IPR036396">
    <property type="entry name" value="Cyt_P450_sf"/>
</dbReference>
<comment type="caution">
    <text evidence="10">The sequence shown here is derived from an EMBL/GenBank/DDBJ whole genome shotgun (WGS) entry which is preliminary data.</text>
</comment>
<dbReference type="PRINTS" id="PR00385">
    <property type="entry name" value="P450"/>
</dbReference>
<dbReference type="InterPro" id="IPR050364">
    <property type="entry name" value="Cytochrome_P450_fung"/>
</dbReference>
<dbReference type="PANTHER" id="PTHR46300:SF7">
    <property type="entry name" value="P450, PUTATIVE (EUROFUNG)-RELATED"/>
    <property type="match status" value="1"/>
</dbReference>
<accession>A0AAD6YG95</accession>
<gene>
    <name evidence="10" type="ORF">GGX14DRAFT_357724</name>
</gene>
<evidence type="ECO:0000256" key="6">
    <source>
        <dbReference type="ARBA" id="ARBA00023002"/>
    </source>
</evidence>
<evidence type="ECO:0000256" key="8">
    <source>
        <dbReference type="ARBA" id="ARBA00023033"/>
    </source>
</evidence>
<evidence type="ECO:0000256" key="5">
    <source>
        <dbReference type="ARBA" id="ARBA00022723"/>
    </source>
</evidence>
<dbReference type="InterPro" id="IPR001128">
    <property type="entry name" value="Cyt_P450"/>
</dbReference>
<feature type="binding site" description="axial binding residue" evidence="9">
    <location>
        <position position="461"/>
    </location>
    <ligand>
        <name>heme</name>
        <dbReference type="ChEBI" id="CHEBI:30413"/>
    </ligand>
    <ligandPart>
        <name>Fe</name>
        <dbReference type="ChEBI" id="CHEBI:18248"/>
    </ligandPart>
</feature>
<keyword evidence="5 9" id="KW-0479">Metal-binding</keyword>
<name>A0AAD6YG95_9AGAR</name>
<dbReference type="Gene3D" id="1.10.630.10">
    <property type="entry name" value="Cytochrome P450"/>
    <property type="match status" value="1"/>
</dbReference>
<dbReference type="GO" id="GO:0005506">
    <property type="term" value="F:iron ion binding"/>
    <property type="evidence" value="ECO:0007669"/>
    <property type="project" value="InterPro"/>
</dbReference>
<comment type="cofactor">
    <cofactor evidence="1 9">
        <name>heme</name>
        <dbReference type="ChEBI" id="CHEBI:30413"/>
    </cofactor>
</comment>
<organism evidence="10 11">
    <name type="scientific">Mycena pura</name>
    <dbReference type="NCBI Taxonomy" id="153505"/>
    <lineage>
        <taxon>Eukaryota</taxon>
        <taxon>Fungi</taxon>
        <taxon>Dikarya</taxon>
        <taxon>Basidiomycota</taxon>
        <taxon>Agaricomycotina</taxon>
        <taxon>Agaricomycetes</taxon>
        <taxon>Agaricomycetidae</taxon>
        <taxon>Agaricales</taxon>
        <taxon>Marasmiineae</taxon>
        <taxon>Mycenaceae</taxon>
        <taxon>Mycena</taxon>
    </lineage>
</organism>
<keyword evidence="8" id="KW-0503">Monooxygenase</keyword>
<reference evidence="10" key="1">
    <citation type="submission" date="2023-03" db="EMBL/GenBank/DDBJ databases">
        <title>Massive genome expansion in bonnet fungi (Mycena s.s.) driven by repeated elements and novel gene families across ecological guilds.</title>
        <authorList>
            <consortium name="Lawrence Berkeley National Laboratory"/>
            <person name="Harder C.B."/>
            <person name="Miyauchi S."/>
            <person name="Viragh M."/>
            <person name="Kuo A."/>
            <person name="Thoen E."/>
            <person name="Andreopoulos B."/>
            <person name="Lu D."/>
            <person name="Skrede I."/>
            <person name="Drula E."/>
            <person name="Henrissat B."/>
            <person name="Morin E."/>
            <person name="Kohler A."/>
            <person name="Barry K."/>
            <person name="LaButti K."/>
            <person name="Morin E."/>
            <person name="Salamov A."/>
            <person name="Lipzen A."/>
            <person name="Mereny Z."/>
            <person name="Hegedus B."/>
            <person name="Baldrian P."/>
            <person name="Stursova M."/>
            <person name="Weitz H."/>
            <person name="Taylor A."/>
            <person name="Grigoriev I.V."/>
            <person name="Nagy L.G."/>
            <person name="Martin F."/>
            <person name="Kauserud H."/>
        </authorList>
    </citation>
    <scope>NUCLEOTIDE SEQUENCE</scope>
    <source>
        <strain evidence="10">9144</strain>
    </source>
</reference>
<dbReference type="Pfam" id="PF00067">
    <property type="entry name" value="p450"/>
    <property type="match status" value="1"/>
</dbReference>
<comment type="pathway">
    <text evidence="2">Secondary metabolite biosynthesis.</text>
</comment>
<evidence type="ECO:0000256" key="3">
    <source>
        <dbReference type="ARBA" id="ARBA00010617"/>
    </source>
</evidence>
<dbReference type="GO" id="GO:0016705">
    <property type="term" value="F:oxidoreductase activity, acting on paired donors, with incorporation or reduction of molecular oxygen"/>
    <property type="evidence" value="ECO:0007669"/>
    <property type="project" value="InterPro"/>
</dbReference>
<dbReference type="SUPFAM" id="SSF48264">
    <property type="entry name" value="Cytochrome P450"/>
    <property type="match status" value="1"/>
</dbReference>
<dbReference type="GO" id="GO:0020037">
    <property type="term" value="F:heme binding"/>
    <property type="evidence" value="ECO:0007669"/>
    <property type="project" value="InterPro"/>
</dbReference>
<keyword evidence="6" id="KW-0560">Oxidoreductase</keyword>
<proteinExistence type="inferred from homology"/>
<evidence type="ECO:0000256" key="2">
    <source>
        <dbReference type="ARBA" id="ARBA00005179"/>
    </source>
</evidence>
<keyword evidence="11" id="KW-1185">Reference proteome</keyword>
<evidence type="ECO:0000313" key="10">
    <source>
        <dbReference type="EMBL" id="KAJ7218143.1"/>
    </source>
</evidence>
<dbReference type="GO" id="GO:0004497">
    <property type="term" value="F:monooxygenase activity"/>
    <property type="evidence" value="ECO:0007669"/>
    <property type="project" value="UniProtKB-KW"/>
</dbReference>
<comment type="similarity">
    <text evidence="3">Belongs to the cytochrome P450 family.</text>
</comment>
<evidence type="ECO:0000256" key="9">
    <source>
        <dbReference type="PIRSR" id="PIRSR602401-1"/>
    </source>
</evidence>
<sequence length="509" mass="57223">MSNPFERADFKTELLQKWPAVFTGALLVATLLSVLSNRRTKRFPPGPRGWPLIGNVLDIPSEYPWKVYRQWGREFNSDIISLKLPGPPLVVLNSATVADTLLIKRSAIYSNRPRMVMLNDLYVAIRADWNLALMPYGERFKGEWMSWHSARKLFNKHVDVPYCRPQAVEAVRKFLQDLLGAGETNHQSIIRLMTGRFILAAGYGIEVESADDPYIETSETFIKSISHATQRGAFLVDSFPIFKHVPIWFPGANFQRIAAKIRKLAHDARTLPFEFTEAQVSKGAAKRSFATRFLESARDDTSPQEVDDVRSIIGNMYIAYDSDIQTVLAMRTFVLAMSLYPEVQKKGQEAVDAALGGDRLPDFNDFGHIPYVDAIINETLRWQPPLPLSIPHSALEDDHYEGLFIPKGSIVVANICAILQDEKVYGPNTSDFRPERFMMADGTLNKSRSSEPAFGYGRRQCTGKVMAKELIWMAVTSLLSTFDIHSPKDKNGVSLKAGEVEYGPTGNLK</sequence>
<dbReference type="InterPro" id="IPR002401">
    <property type="entry name" value="Cyt_P450_E_grp-I"/>
</dbReference>
<keyword evidence="7 9" id="KW-0408">Iron</keyword>
<keyword evidence="4 9" id="KW-0349">Heme</keyword>
<dbReference type="EMBL" id="JARJCW010000013">
    <property type="protein sequence ID" value="KAJ7218143.1"/>
    <property type="molecule type" value="Genomic_DNA"/>
</dbReference>
<dbReference type="PRINTS" id="PR00463">
    <property type="entry name" value="EP450I"/>
</dbReference>
<evidence type="ECO:0000313" key="11">
    <source>
        <dbReference type="Proteomes" id="UP001219525"/>
    </source>
</evidence>
<evidence type="ECO:0000256" key="4">
    <source>
        <dbReference type="ARBA" id="ARBA00022617"/>
    </source>
</evidence>
<dbReference type="CDD" id="cd11065">
    <property type="entry name" value="CYP64-like"/>
    <property type="match status" value="1"/>
</dbReference>
<dbReference type="Proteomes" id="UP001219525">
    <property type="component" value="Unassembled WGS sequence"/>
</dbReference>
<evidence type="ECO:0000256" key="7">
    <source>
        <dbReference type="ARBA" id="ARBA00023004"/>
    </source>
</evidence>